<dbReference type="InterPro" id="IPR037225">
    <property type="entry name" value="Nuo51_FMN-bd_sf"/>
</dbReference>
<dbReference type="Pfam" id="PF01512">
    <property type="entry name" value="Complex1_51K"/>
    <property type="match status" value="1"/>
</dbReference>
<keyword evidence="8" id="KW-1278">Translocase</keyword>
<comment type="caution">
    <text evidence="11">The sequence shown here is derived from an EMBL/GenBank/DDBJ whole genome shotgun (WGS) entry which is preliminary data.</text>
</comment>
<dbReference type="AlphaFoldDB" id="A0A4Z0FC45"/>
<feature type="domain" description="4Fe-4S ferredoxin-type" evidence="10">
    <location>
        <begin position="403"/>
        <end position="430"/>
    </location>
</feature>
<dbReference type="PROSITE" id="PS00198">
    <property type="entry name" value="4FE4S_FER_1"/>
    <property type="match status" value="2"/>
</dbReference>
<comment type="cofactor">
    <cofactor evidence="8">
        <name>[4Fe-4S] cluster</name>
        <dbReference type="ChEBI" id="CHEBI:49883"/>
    </cofactor>
    <text evidence="8">Binds 2 [4Fe-4S] clusters per subunit.</text>
</comment>
<dbReference type="HAMAP" id="MF_00461">
    <property type="entry name" value="RsxC_RnfC"/>
    <property type="match status" value="1"/>
</dbReference>
<dbReference type="InterPro" id="IPR026902">
    <property type="entry name" value="RnfC_N"/>
</dbReference>
<dbReference type="NCBIfam" id="NF003454">
    <property type="entry name" value="PRK05035.1"/>
    <property type="match status" value="1"/>
</dbReference>
<dbReference type="InterPro" id="IPR010208">
    <property type="entry name" value="Ion_transpt_RnfC/RsxC"/>
</dbReference>
<feature type="binding site" evidence="8">
    <location>
        <position position="416"/>
    </location>
    <ligand>
        <name>[4Fe-4S] cluster</name>
        <dbReference type="ChEBI" id="CHEBI:49883"/>
        <label>1</label>
    </ligand>
</feature>
<evidence type="ECO:0000256" key="8">
    <source>
        <dbReference type="HAMAP-Rule" id="MF_00461"/>
    </source>
</evidence>
<dbReference type="InterPro" id="IPR017900">
    <property type="entry name" value="4Fe4S_Fe_S_CS"/>
</dbReference>
<dbReference type="GO" id="GO:0046872">
    <property type="term" value="F:metal ion binding"/>
    <property type="evidence" value="ECO:0007669"/>
    <property type="project" value="UniProtKB-KW"/>
</dbReference>
<feature type="binding site" evidence="8">
    <location>
        <position position="455"/>
    </location>
    <ligand>
        <name>[4Fe-4S] cluster</name>
        <dbReference type="ChEBI" id="CHEBI:49883"/>
        <label>2</label>
    </ligand>
</feature>
<keyword evidence="1 8" id="KW-0813">Transport</keyword>
<dbReference type="PANTHER" id="PTHR43034">
    <property type="entry name" value="ION-TRANSLOCATING OXIDOREDUCTASE COMPLEX SUBUNIT C"/>
    <property type="match status" value="1"/>
</dbReference>
<feature type="binding site" evidence="8">
    <location>
        <position position="449"/>
    </location>
    <ligand>
        <name>[4Fe-4S] cluster</name>
        <dbReference type="ChEBI" id="CHEBI:49883"/>
        <label>2</label>
    </ligand>
</feature>
<evidence type="ECO:0000313" key="12">
    <source>
        <dbReference type="Proteomes" id="UP000297890"/>
    </source>
</evidence>
<dbReference type="Gene3D" id="3.30.70.20">
    <property type="match status" value="1"/>
</dbReference>
<evidence type="ECO:0000256" key="4">
    <source>
        <dbReference type="ARBA" id="ARBA00022737"/>
    </source>
</evidence>
<evidence type="ECO:0000256" key="7">
    <source>
        <dbReference type="ARBA" id="ARBA00023014"/>
    </source>
</evidence>
<comment type="function">
    <text evidence="8">Part of a membrane-bound complex that couples electron transfer with translocation of ions across the membrane.</text>
</comment>
<dbReference type="Pfam" id="PF13183">
    <property type="entry name" value="Fer4_8"/>
    <property type="match status" value="1"/>
</dbReference>
<comment type="subunit">
    <text evidence="8">The complex is composed of six subunits: RnfA, RnfB, RnfC, RnfD, RnfE and RnfG.</text>
</comment>
<reference evidence="11 12" key="1">
    <citation type="journal article" date="2019" name="ISME J.">
        <title>Candidatus Macondimonas diazotrophica, a novel gammaproteobacterial genus dominating crude-oil-contaminated coastal sediments.</title>
        <authorList>
            <person name="Karthikeyan S."/>
            <person name="Konstantinidis K."/>
        </authorList>
    </citation>
    <scope>NUCLEOTIDE SEQUENCE [LARGE SCALE GENOMIC DNA]</scope>
    <source>
        <strain evidence="11 12">KTK01</strain>
    </source>
</reference>
<keyword evidence="12" id="KW-1185">Reference proteome</keyword>
<dbReference type="EMBL" id="SRIO01000003">
    <property type="protein sequence ID" value="TFZ83569.1"/>
    <property type="molecule type" value="Genomic_DNA"/>
</dbReference>
<keyword evidence="4 8" id="KW-0677">Repeat</keyword>
<evidence type="ECO:0000256" key="1">
    <source>
        <dbReference type="ARBA" id="ARBA00022448"/>
    </source>
</evidence>
<evidence type="ECO:0000259" key="10">
    <source>
        <dbReference type="PROSITE" id="PS51379"/>
    </source>
</evidence>
<name>A0A4Z0FC45_9GAMM</name>
<dbReference type="EC" id="7.-.-.-" evidence="8"/>
<evidence type="ECO:0000256" key="2">
    <source>
        <dbReference type="ARBA" id="ARBA00022485"/>
    </source>
</evidence>
<dbReference type="GO" id="GO:0009055">
    <property type="term" value="F:electron transfer activity"/>
    <property type="evidence" value="ECO:0007669"/>
    <property type="project" value="InterPro"/>
</dbReference>
<sequence>MRCACQSARSIASSSIPCRPPLGCGRRPPRCARSISLVATIETSRHPLHGGLALEPARPAAALPWSDGPIPSVLVLPLESPSGVRATPCVAVGDKVKRGQCIARPPGPWDAAIHASSSGEVIAIEPHLVALRNVAARACMLIRTDGEDRSEAPMSRCDPATENRAAVLRRLAESGVVGLGGAVFSTAAKLSCASATPIGTLIVNAAECEPHIRCDEGLLAHCPADIAQGIHALSTFLGQPEVLIGLKETLDSTPLAGALDAAGLNAVRIIRVPARYTAGAEEVLIRLLTGREIPRGALPTEVGCLCLNIATVAAAGKALLEGTPVISRIITASGPGLARSANLSARIGTPVSAILAACGGTTDTAGSLILGGPMMGVALPNDAIPITKGSQALWVPTQQPFEESAPVQPCIRCGACASVCPMNLLPQQLYWHARTMDQNALEAHALDACIECGCCDVVCPSRIPLVETFQTAKFQLTRATSLDQRAAWLKERIEARESRLEDRRAQQVTQSGTRGEDPRERLARLRAHRARKDATPNQEP</sequence>
<dbReference type="PROSITE" id="PS51379">
    <property type="entry name" value="4FE4S_FER_2"/>
    <property type="match status" value="2"/>
</dbReference>
<dbReference type="SUPFAM" id="SSF142019">
    <property type="entry name" value="Nqo1 FMN-binding domain-like"/>
    <property type="match status" value="1"/>
</dbReference>
<keyword evidence="8" id="KW-0472">Membrane</keyword>
<feature type="binding site" evidence="8">
    <location>
        <position position="413"/>
    </location>
    <ligand>
        <name>[4Fe-4S] cluster</name>
        <dbReference type="ChEBI" id="CHEBI:49883"/>
        <label>1</label>
    </ligand>
</feature>
<dbReference type="Gene3D" id="3.40.50.11540">
    <property type="entry name" value="NADH-ubiquinone oxidoreductase 51kDa subunit"/>
    <property type="match status" value="1"/>
</dbReference>
<dbReference type="PANTHER" id="PTHR43034:SF2">
    <property type="entry name" value="ION-TRANSLOCATING OXIDOREDUCTASE COMPLEX SUBUNIT C"/>
    <property type="match status" value="1"/>
</dbReference>
<feature type="binding site" evidence="8">
    <location>
        <position position="459"/>
    </location>
    <ligand>
        <name>[4Fe-4S] cluster</name>
        <dbReference type="ChEBI" id="CHEBI:49883"/>
        <label>1</label>
    </ligand>
</feature>
<comment type="similarity">
    <text evidence="8">Belongs to the 4Fe4S bacterial-type ferredoxin family. RnfC subfamily.</text>
</comment>
<proteinExistence type="inferred from homology"/>
<protein>
    <recommendedName>
        <fullName evidence="8">Ion-translocating oxidoreductase complex subunit C</fullName>
        <ecNumber evidence="8">7.-.-.-</ecNumber>
    </recommendedName>
    <alternativeName>
        <fullName evidence="8">Rnf electron transport complex subunit C</fullName>
    </alternativeName>
</protein>
<dbReference type="OrthoDB" id="9767754at2"/>
<dbReference type="Pfam" id="PF13375">
    <property type="entry name" value="RnfC_N"/>
    <property type="match status" value="1"/>
</dbReference>
<dbReference type="NCBIfam" id="TIGR01945">
    <property type="entry name" value="rnfC"/>
    <property type="match status" value="1"/>
</dbReference>
<accession>A0A4Z0FC45</accession>
<dbReference type="SUPFAM" id="SSF46548">
    <property type="entry name" value="alpha-helical ferredoxin"/>
    <property type="match status" value="1"/>
</dbReference>
<dbReference type="GO" id="GO:0022900">
    <property type="term" value="P:electron transport chain"/>
    <property type="evidence" value="ECO:0007669"/>
    <property type="project" value="UniProtKB-UniRule"/>
</dbReference>
<evidence type="ECO:0000313" key="11">
    <source>
        <dbReference type="EMBL" id="TFZ83569.1"/>
    </source>
</evidence>
<keyword evidence="6 8" id="KW-0408">Iron</keyword>
<dbReference type="InterPro" id="IPR011538">
    <property type="entry name" value="Nuo51_FMN-bd"/>
</dbReference>
<feature type="region of interest" description="Disordered" evidence="9">
    <location>
        <begin position="499"/>
        <end position="540"/>
    </location>
</feature>
<keyword evidence="8" id="KW-0997">Cell inner membrane</keyword>
<feature type="compositionally biased region" description="Basic and acidic residues" evidence="9">
    <location>
        <begin position="514"/>
        <end position="523"/>
    </location>
</feature>
<feature type="binding site" evidence="8">
    <location>
        <position position="410"/>
    </location>
    <ligand>
        <name>[4Fe-4S] cluster</name>
        <dbReference type="ChEBI" id="CHEBI:49883"/>
        <label>1</label>
    </ligand>
</feature>
<keyword evidence="2 8" id="KW-0004">4Fe-4S</keyword>
<keyword evidence="8" id="KW-1003">Cell membrane</keyword>
<feature type="domain" description="4Fe-4S ferredoxin-type" evidence="10">
    <location>
        <begin position="439"/>
        <end position="469"/>
    </location>
</feature>
<dbReference type="InterPro" id="IPR019554">
    <property type="entry name" value="Soluble_ligand-bd"/>
</dbReference>
<evidence type="ECO:0000256" key="9">
    <source>
        <dbReference type="SAM" id="MobiDB-lite"/>
    </source>
</evidence>
<dbReference type="Pfam" id="PF10531">
    <property type="entry name" value="SLBB"/>
    <property type="match status" value="1"/>
</dbReference>
<gene>
    <name evidence="11" type="primary">rsxC</name>
    <name evidence="8" type="synonym">rnfC</name>
    <name evidence="11" type="ORF">E4680_03465</name>
</gene>
<keyword evidence="3 8" id="KW-0479">Metal-binding</keyword>
<dbReference type="GO" id="GO:0005886">
    <property type="term" value="C:plasma membrane"/>
    <property type="evidence" value="ECO:0007669"/>
    <property type="project" value="UniProtKB-SubCell"/>
</dbReference>
<keyword evidence="5 8" id="KW-0249">Electron transport</keyword>
<evidence type="ECO:0000256" key="5">
    <source>
        <dbReference type="ARBA" id="ARBA00022982"/>
    </source>
</evidence>
<feature type="binding site" evidence="8">
    <location>
        <position position="452"/>
    </location>
    <ligand>
        <name>[4Fe-4S] cluster</name>
        <dbReference type="ChEBI" id="CHEBI:49883"/>
        <label>2</label>
    </ligand>
</feature>
<keyword evidence="7 8" id="KW-0411">Iron-sulfur</keyword>
<feature type="binding site" evidence="8">
    <location>
        <position position="420"/>
    </location>
    <ligand>
        <name>[4Fe-4S] cluster</name>
        <dbReference type="ChEBI" id="CHEBI:49883"/>
        <label>2</label>
    </ligand>
</feature>
<dbReference type="GO" id="GO:0051539">
    <property type="term" value="F:4 iron, 4 sulfur cluster binding"/>
    <property type="evidence" value="ECO:0007669"/>
    <property type="project" value="UniProtKB-KW"/>
</dbReference>
<evidence type="ECO:0000256" key="6">
    <source>
        <dbReference type="ARBA" id="ARBA00023004"/>
    </source>
</evidence>
<organism evidence="11 12">
    <name type="scientific">Candidatus Macondimonas diazotrophica</name>
    <dbReference type="NCBI Taxonomy" id="2305248"/>
    <lineage>
        <taxon>Bacteria</taxon>
        <taxon>Pseudomonadati</taxon>
        <taxon>Pseudomonadota</taxon>
        <taxon>Gammaproteobacteria</taxon>
        <taxon>Chromatiales</taxon>
        <taxon>Ectothiorhodospiraceae</taxon>
        <taxon>Candidatus Macondimonas</taxon>
    </lineage>
</organism>
<dbReference type="Proteomes" id="UP000297890">
    <property type="component" value="Unassembled WGS sequence"/>
</dbReference>
<dbReference type="InterPro" id="IPR017896">
    <property type="entry name" value="4Fe4S_Fe-S-bd"/>
</dbReference>
<evidence type="ECO:0000256" key="3">
    <source>
        <dbReference type="ARBA" id="ARBA00022723"/>
    </source>
</evidence>
<comment type="subcellular location">
    <subcellularLocation>
        <location evidence="8">Cell inner membrane</location>
        <topology evidence="8">Peripheral membrane protein</topology>
    </subcellularLocation>
</comment>